<protein>
    <submittedName>
        <fullName evidence="1">Uncharacterized protein</fullName>
    </submittedName>
</protein>
<evidence type="ECO:0000313" key="1">
    <source>
        <dbReference type="EMBL" id="KKM98041.1"/>
    </source>
</evidence>
<reference evidence="1" key="1">
    <citation type="journal article" date="2015" name="Nature">
        <title>Complex archaea that bridge the gap between prokaryotes and eukaryotes.</title>
        <authorList>
            <person name="Spang A."/>
            <person name="Saw J.H."/>
            <person name="Jorgensen S.L."/>
            <person name="Zaremba-Niedzwiedzka K."/>
            <person name="Martijn J."/>
            <person name="Lind A.E."/>
            <person name="van Eijk R."/>
            <person name="Schleper C."/>
            <person name="Guy L."/>
            <person name="Ettema T.J."/>
        </authorList>
    </citation>
    <scope>NUCLEOTIDE SEQUENCE</scope>
</reference>
<sequence length="121" mass="13797">MNRLTQYQWQQMDNQRLHDDLREVWALVTERPGISLRAIGKELNVTHWRTRKLVEILLKSGTLTQGNKNECGTLQAPVPLLTGPYVRDTSNNPIVKDEYEPERLPGWAAVDFTVETAGVTP</sequence>
<gene>
    <name evidence="1" type="ORF">LCGC14_1162010</name>
</gene>
<dbReference type="AlphaFoldDB" id="A0A0F9MFC8"/>
<accession>A0A0F9MFC8</accession>
<comment type="caution">
    <text evidence="1">The sequence shown here is derived from an EMBL/GenBank/DDBJ whole genome shotgun (WGS) entry which is preliminary data.</text>
</comment>
<proteinExistence type="predicted"/>
<dbReference type="EMBL" id="LAZR01005675">
    <property type="protein sequence ID" value="KKM98041.1"/>
    <property type="molecule type" value="Genomic_DNA"/>
</dbReference>
<name>A0A0F9MFC8_9ZZZZ</name>
<organism evidence="1">
    <name type="scientific">marine sediment metagenome</name>
    <dbReference type="NCBI Taxonomy" id="412755"/>
    <lineage>
        <taxon>unclassified sequences</taxon>
        <taxon>metagenomes</taxon>
        <taxon>ecological metagenomes</taxon>
    </lineage>
</organism>